<evidence type="ECO:0000313" key="5">
    <source>
        <dbReference type="Proteomes" id="UP000095713"/>
    </source>
</evidence>
<feature type="signal peptide" evidence="2">
    <location>
        <begin position="1"/>
        <end position="28"/>
    </location>
</feature>
<evidence type="ECO:0000259" key="3">
    <source>
        <dbReference type="Pfam" id="PF18962"/>
    </source>
</evidence>
<gene>
    <name evidence="4" type="ORF">A8C32_12230</name>
</gene>
<name>A0A1E5TDM4_9FLAO</name>
<keyword evidence="5" id="KW-1185">Reference proteome</keyword>
<feature type="chain" id="PRO_5009186324" description="Secretion system C-terminal sorting domain-containing protein" evidence="2">
    <location>
        <begin position="29"/>
        <end position="910"/>
    </location>
</feature>
<dbReference type="RefSeq" id="WP_069828912.1">
    <property type="nucleotide sequence ID" value="NZ_MDJD01000007.1"/>
</dbReference>
<reference evidence="4 5" key="1">
    <citation type="submission" date="2016-05" db="EMBL/GenBank/DDBJ databases">
        <title>Draft Genome Sequence of Algibacter sp. Strain SK-16 Isolated from the Surface Water of Aburatsubo Inlet.</title>
        <authorList>
            <person name="Wong S.-K."/>
            <person name="Yoshizawa S."/>
            <person name="Nakajima Y."/>
            <person name="Ogura Y."/>
            <person name="Tetsuya H."/>
            <person name="Hamasaki K."/>
        </authorList>
    </citation>
    <scope>NUCLEOTIDE SEQUENCE [LARGE SCALE GENOMIC DNA]</scope>
    <source>
        <strain evidence="4 5">SK-16</strain>
    </source>
</reference>
<organism evidence="4 5">
    <name type="scientific">Flavivirga aquatica</name>
    <dbReference type="NCBI Taxonomy" id="1849968"/>
    <lineage>
        <taxon>Bacteria</taxon>
        <taxon>Pseudomonadati</taxon>
        <taxon>Bacteroidota</taxon>
        <taxon>Flavobacteriia</taxon>
        <taxon>Flavobacteriales</taxon>
        <taxon>Flavobacteriaceae</taxon>
        <taxon>Flavivirga</taxon>
    </lineage>
</organism>
<dbReference type="Gene3D" id="3.20.20.80">
    <property type="entry name" value="Glycosidases"/>
    <property type="match status" value="1"/>
</dbReference>
<proteinExistence type="predicted"/>
<dbReference type="STRING" id="1849968.A8C32_12230"/>
<dbReference type="OrthoDB" id="9805017at2"/>
<comment type="caution">
    <text evidence="4">The sequence shown here is derived from an EMBL/GenBank/DDBJ whole genome shotgun (WGS) entry which is preliminary data.</text>
</comment>
<dbReference type="NCBIfam" id="TIGR04183">
    <property type="entry name" value="Por_Secre_tail"/>
    <property type="match status" value="1"/>
</dbReference>
<sequence>MKQKSKLILFKKLCFLLVFLLISSTTFSQTKFYQGLLNQTAWDDLITEINTKTVTLNTKIIEAETANLESSYAKGSIVSVSEFVIYATRDREKAATLQTIYEGNGFRGFNNNFESQLVIEGISGSPDYSLFHPYQQLQDCINILDFAIAEIQDQIDGNITLPETLDFSTSGHPQLATDASYYTKGGDVIFPSTFWTMPDEDDLMETIGYLGETFNSPANTQSPGITRPNYANSRANTLSRQVSNNQTPTQVHYTHTRLPTYMTTAYPGIGDHPRAFVHYDIDHPEITNLNRSMISTFNPQIVSAAAGSPLIYVLSNEPHWNIAEGESQANLGVSNNTMDAYVDHLETEYGNDISVLNTVYNPFNGNENFTSFDDLKTEYTIPLNRNIWQGTPIWYDWLRFNMNRSNRWHKNLKTITRESDANANISIKILGREVEDPRRDGGIDLEGLMDMQEVIGFDVQVVPNETHGRNNRFYRGWLSQYIMDWREQSIMLDFSKSLYPNKPTFDSEWHGISSNAWDNFRLDRGYVRSSLWLAFTNGMSVINCWWWYREHLDRGATIKKGDLEGKTGGVGNIMFSPQHQAVSFDTFGRTMKEINAQSNTVASLVPAERDVLIYYSNEAAIQDFLYAQQMSDIYEALKLLNIKVGFTTPSKINNLGYSPSAIVIPPTLFSLDSSIDALNTYNSNNPSVDILQVNRFSGPSSFSKDEKGTDDVSRDLSFANKTVTFTSNISTLINRLRSNLVFPTPAIDIDITEPGTTTEAFGVFASYGNAPNGKDAVSLVNVSLSDREIKLPSSVNYVNLIDGRAISSTHVMKPYDVLLLTEDTFLSINDTNDVVKTYSIYPNPANDVLNIVNKITGRYIIYNVTGAVIKSIDSKEKSFQINVDNLSAGVYFIELPTNKGKQVETIIISN</sequence>
<evidence type="ECO:0000256" key="2">
    <source>
        <dbReference type="SAM" id="SignalP"/>
    </source>
</evidence>
<dbReference type="Pfam" id="PF18962">
    <property type="entry name" value="Por_Secre_tail"/>
    <property type="match status" value="1"/>
</dbReference>
<accession>A0A1E5TDM4</accession>
<evidence type="ECO:0000256" key="1">
    <source>
        <dbReference type="ARBA" id="ARBA00022729"/>
    </source>
</evidence>
<dbReference type="EMBL" id="MDJD01000007">
    <property type="protein sequence ID" value="OEK09476.1"/>
    <property type="molecule type" value="Genomic_DNA"/>
</dbReference>
<keyword evidence="1 2" id="KW-0732">Signal</keyword>
<dbReference type="InterPro" id="IPR026444">
    <property type="entry name" value="Secre_tail"/>
</dbReference>
<feature type="domain" description="Secretion system C-terminal sorting" evidence="3">
    <location>
        <begin position="840"/>
        <end position="908"/>
    </location>
</feature>
<dbReference type="Proteomes" id="UP000095713">
    <property type="component" value="Unassembled WGS sequence"/>
</dbReference>
<dbReference type="AlphaFoldDB" id="A0A1E5TDM4"/>
<protein>
    <recommendedName>
        <fullName evidence="3">Secretion system C-terminal sorting domain-containing protein</fullName>
    </recommendedName>
</protein>
<evidence type="ECO:0000313" key="4">
    <source>
        <dbReference type="EMBL" id="OEK09476.1"/>
    </source>
</evidence>